<dbReference type="PANTHER" id="PTHR11135:SF1">
    <property type="entry name" value="PROTEIN YHCC"/>
    <property type="match status" value="1"/>
</dbReference>
<evidence type="ECO:0000313" key="8">
    <source>
        <dbReference type="EMBL" id="SQB99022.1"/>
    </source>
</evidence>
<keyword evidence="5" id="KW-0408">Iron</keyword>
<keyword evidence="4" id="KW-0479">Metal-binding</keyword>
<dbReference type="SMART" id="SM00729">
    <property type="entry name" value="Elp3"/>
    <property type="match status" value="1"/>
</dbReference>
<reference evidence="8 9" key="1">
    <citation type="submission" date="2018-06" db="EMBL/GenBank/DDBJ databases">
        <authorList>
            <consortium name="Pathogen Informatics"/>
            <person name="Doyle S."/>
        </authorList>
    </citation>
    <scope>NUCLEOTIDE SEQUENCE [LARGE SCALE GENOMIC DNA]</scope>
    <source>
        <strain evidence="8 9">NCTC13102</strain>
    </source>
</reference>
<dbReference type="Pfam" id="PF16199">
    <property type="entry name" value="Radical_SAM_C"/>
    <property type="match status" value="1"/>
</dbReference>
<evidence type="ECO:0000256" key="4">
    <source>
        <dbReference type="ARBA" id="ARBA00022723"/>
    </source>
</evidence>
<gene>
    <name evidence="8" type="ORF">NCTC13102_01496</name>
</gene>
<dbReference type="GO" id="GO:0051539">
    <property type="term" value="F:4 iron, 4 sulfur cluster binding"/>
    <property type="evidence" value="ECO:0007669"/>
    <property type="project" value="UniProtKB-KW"/>
</dbReference>
<proteinExistence type="predicted"/>
<protein>
    <submittedName>
        <fullName evidence="8">Radical SAM domain-containing protein</fullName>
    </submittedName>
</protein>
<evidence type="ECO:0000256" key="6">
    <source>
        <dbReference type="ARBA" id="ARBA00023014"/>
    </source>
</evidence>
<feature type="domain" description="Radical SAM core" evidence="7">
    <location>
        <begin position="14"/>
        <end position="279"/>
    </location>
</feature>
<dbReference type="SFLD" id="SFLDG01086">
    <property type="entry name" value="elongater_protein-like"/>
    <property type="match status" value="1"/>
</dbReference>
<dbReference type="NCBIfam" id="TIGR01212">
    <property type="entry name" value="TIGR01212 family radical SAM protein"/>
    <property type="match status" value="1"/>
</dbReference>
<keyword evidence="3" id="KW-0949">S-adenosyl-L-methionine</keyword>
<dbReference type="SUPFAM" id="SSF102114">
    <property type="entry name" value="Radical SAM enzymes"/>
    <property type="match status" value="1"/>
</dbReference>
<dbReference type="AlphaFoldDB" id="A0A2X3B5E5"/>
<keyword evidence="2" id="KW-0004">4Fe-4S</keyword>
<evidence type="ECO:0000259" key="7">
    <source>
        <dbReference type="PROSITE" id="PS51918"/>
    </source>
</evidence>
<dbReference type="InterPro" id="IPR032432">
    <property type="entry name" value="Radical_SAM_C"/>
</dbReference>
<organism evidence="8 9">
    <name type="scientific">Helicobacter fennelliae</name>
    <dbReference type="NCBI Taxonomy" id="215"/>
    <lineage>
        <taxon>Bacteria</taxon>
        <taxon>Pseudomonadati</taxon>
        <taxon>Campylobacterota</taxon>
        <taxon>Epsilonproteobacteria</taxon>
        <taxon>Campylobacterales</taxon>
        <taxon>Helicobacteraceae</taxon>
        <taxon>Helicobacter</taxon>
    </lineage>
</organism>
<comment type="cofactor">
    <cofactor evidence="1">
        <name>[4Fe-4S] cluster</name>
        <dbReference type="ChEBI" id="CHEBI:49883"/>
    </cofactor>
</comment>
<keyword evidence="6" id="KW-0411">Iron-sulfur</keyword>
<evidence type="ECO:0000256" key="2">
    <source>
        <dbReference type="ARBA" id="ARBA00022485"/>
    </source>
</evidence>
<dbReference type="Gene3D" id="3.30.750.200">
    <property type="match status" value="1"/>
</dbReference>
<sequence>MRQLLTIGRYFQSKFGQRVRKIPISLQGFTCPNIDGSLAKGGCIYCRNESFSPSFIKIEQYKPSITMNFSLKSNPILSNQLSQLEEQFYWHANFHKDKFEVKKYMMYFQSYTNTYAPLSTLKALYDKALGFENVVGMSIGTRIDCVSDEILDLLEGYVKDGKEIWLEYGIQSVFDKTLALINRAHSIQGAQELFAKTRQRGIKVCAHLMYGLPNETADMMLHSLDCVLRWGIDGIKIHPLYVVEQTQLARMYEAKKYEPIDLDSYVELIVESIQRIPPDVVIQRISSGAHHQSLIAPKWCFDKNIQMRILRERLLEIGVVY</sequence>
<dbReference type="RefSeq" id="WP_023948458.1">
    <property type="nucleotide sequence ID" value="NZ_JAERIV010000002.1"/>
</dbReference>
<dbReference type="GO" id="GO:0046872">
    <property type="term" value="F:metal ion binding"/>
    <property type="evidence" value="ECO:0007669"/>
    <property type="project" value="UniProtKB-KW"/>
</dbReference>
<evidence type="ECO:0000256" key="5">
    <source>
        <dbReference type="ARBA" id="ARBA00023004"/>
    </source>
</evidence>
<evidence type="ECO:0000256" key="1">
    <source>
        <dbReference type="ARBA" id="ARBA00001966"/>
    </source>
</evidence>
<dbReference type="SFLD" id="SFLDG01091">
    <property type="entry name" value="uncharacterized_CHP01210-like"/>
    <property type="match status" value="1"/>
</dbReference>
<dbReference type="PANTHER" id="PTHR11135">
    <property type="entry name" value="HISTONE ACETYLTRANSFERASE-RELATED"/>
    <property type="match status" value="1"/>
</dbReference>
<evidence type="ECO:0000256" key="3">
    <source>
        <dbReference type="ARBA" id="ARBA00022691"/>
    </source>
</evidence>
<dbReference type="Proteomes" id="UP000250166">
    <property type="component" value="Unassembled WGS sequence"/>
</dbReference>
<dbReference type="Pfam" id="PF04055">
    <property type="entry name" value="Radical_SAM"/>
    <property type="match status" value="1"/>
</dbReference>
<dbReference type="InterPro" id="IPR039661">
    <property type="entry name" value="ELP3"/>
</dbReference>
<name>A0A2X3B5E5_9HELI</name>
<accession>A0A2X3B5E5</accession>
<dbReference type="InterPro" id="IPR058240">
    <property type="entry name" value="rSAM_sf"/>
</dbReference>
<evidence type="ECO:0000313" key="9">
    <source>
        <dbReference type="Proteomes" id="UP000250166"/>
    </source>
</evidence>
<dbReference type="EMBL" id="UAWL01000006">
    <property type="protein sequence ID" value="SQB99022.1"/>
    <property type="molecule type" value="Genomic_DNA"/>
</dbReference>
<dbReference type="SFLD" id="SFLDS00029">
    <property type="entry name" value="Radical_SAM"/>
    <property type="match status" value="1"/>
</dbReference>
<dbReference type="GO" id="GO:0003824">
    <property type="term" value="F:catalytic activity"/>
    <property type="evidence" value="ECO:0007669"/>
    <property type="project" value="InterPro"/>
</dbReference>
<dbReference type="InterPro" id="IPR007197">
    <property type="entry name" value="rSAM"/>
</dbReference>
<dbReference type="InterPro" id="IPR005911">
    <property type="entry name" value="YhcC-like"/>
</dbReference>
<dbReference type="InterPro" id="IPR006638">
    <property type="entry name" value="Elp3/MiaA/NifB-like_rSAM"/>
</dbReference>
<dbReference type="PROSITE" id="PS51918">
    <property type="entry name" value="RADICAL_SAM"/>
    <property type="match status" value="1"/>
</dbReference>